<evidence type="ECO:0000259" key="5">
    <source>
        <dbReference type="PROSITE" id="PS50932"/>
    </source>
</evidence>
<dbReference type="PRINTS" id="PR00036">
    <property type="entry name" value="HTHLACI"/>
</dbReference>
<evidence type="ECO:0000313" key="6">
    <source>
        <dbReference type="EMBL" id="OKL50439.1"/>
    </source>
</evidence>
<protein>
    <recommendedName>
        <fullName evidence="5">HTH lacI-type domain-containing protein</fullName>
    </recommendedName>
</protein>
<evidence type="ECO:0000313" key="7">
    <source>
        <dbReference type="Proteomes" id="UP000186465"/>
    </source>
</evidence>
<dbReference type="InterPro" id="IPR001761">
    <property type="entry name" value="Peripla_BP/Lac1_sug-bd_dom"/>
</dbReference>
<reference evidence="7" key="1">
    <citation type="submission" date="2016-11" db="EMBL/GenBank/DDBJ databases">
        <title>Actinomyces gypaetusis sp. nov. isolated from Gypaetus barbatus in Qinghai Tibet Plateau China.</title>
        <authorList>
            <person name="Meng X."/>
        </authorList>
    </citation>
    <scope>NUCLEOTIDE SEQUENCE [LARGE SCALE GENOMIC DNA]</scope>
    <source>
        <strain evidence="7">DSM 15383</strain>
    </source>
</reference>
<comment type="caution">
    <text evidence="6">The sequence shown here is derived from an EMBL/GenBank/DDBJ whole genome shotgun (WGS) entry which is preliminary data.</text>
</comment>
<gene>
    <name evidence="6" type="ORF">BM477_00215</name>
</gene>
<keyword evidence="7" id="KW-1185">Reference proteome</keyword>
<feature type="domain" description="HTH lacI-type" evidence="5">
    <location>
        <begin position="2"/>
        <end position="55"/>
    </location>
</feature>
<dbReference type="GO" id="GO:0000976">
    <property type="term" value="F:transcription cis-regulatory region binding"/>
    <property type="evidence" value="ECO:0007669"/>
    <property type="project" value="TreeGrafter"/>
</dbReference>
<name>A0A1Q5PSF4_9ACTO</name>
<dbReference type="Gene3D" id="1.10.260.40">
    <property type="entry name" value="lambda repressor-like DNA-binding domains"/>
    <property type="match status" value="1"/>
</dbReference>
<dbReference type="CDD" id="cd01392">
    <property type="entry name" value="HTH_LacI"/>
    <property type="match status" value="1"/>
</dbReference>
<dbReference type="PANTHER" id="PTHR30146:SF148">
    <property type="entry name" value="HTH-TYPE TRANSCRIPTIONAL REPRESSOR PURR-RELATED"/>
    <property type="match status" value="1"/>
</dbReference>
<dbReference type="Gene3D" id="3.40.50.2300">
    <property type="match status" value="2"/>
</dbReference>
<dbReference type="PANTHER" id="PTHR30146">
    <property type="entry name" value="LACI-RELATED TRANSCRIPTIONAL REPRESSOR"/>
    <property type="match status" value="1"/>
</dbReference>
<dbReference type="SUPFAM" id="SSF47413">
    <property type="entry name" value="lambda repressor-like DNA-binding domains"/>
    <property type="match status" value="1"/>
</dbReference>
<dbReference type="PROSITE" id="PS00356">
    <property type="entry name" value="HTH_LACI_1"/>
    <property type="match status" value="1"/>
</dbReference>
<dbReference type="EMBL" id="MPDM01000001">
    <property type="protein sequence ID" value="OKL50439.1"/>
    <property type="molecule type" value="Genomic_DNA"/>
</dbReference>
<keyword evidence="3" id="KW-0238">DNA-binding</keyword>
<keyword evidence="4" id="KW-0804">Transcription</keyword>
<dbReference type="AlphaFoldDB" id="A0A1Q5PSF4"/>
<dbReference type="GO" id="GO:0003700">
    <property type="term" value="F:DNA-binding transcription factor activity"/>
    <property type="evidence" value="ECO:0007669"/>
    <property type="project" value="TreeGrafter"/>
</dbReference>
<evidence type="ECO:0000256" key="3">
    <source>
        <dbReference type="ARBA" id="ARBA00023125"/>
    </source>
</evidence>
<dbReference type="SMART" id="SM00354">
    <property type="entry name" value="HTH_LACI"/>
    <property type="match status" value="1"/>
</dbReference>
<organism evidence="6 7">
    <name type="scientific">Boudabousia marimammalium</name>
    <dbReference type="NCBI Taxonomy" id="156892"/>
    <lineage>
        <taxon>Bacteria</taxon>
        <taxon>Bacillati</taxon>
        <taxon>Actinomycetota</taxon>
        <taxon>Actinomycetes</taxon>
        <taxon>Actinomycetales</taxon>
        <taxon>Actinomycetaceae</taxon>
        <taxon>Boudabousia</taxon>
    </lineage>
</organism>
<dbReference type="SUPFAM" id="SSF53822">
    <property type="entry name" value="Periplasmic binding protein-like I"/>
    <property type="match status" value="1"/>
</dbReference>
<dbReference type="CDD" id="cd06267">
    <property type="entry name" value="PBP1_LacI_sugar_binding-like"/>
    <property type="match status" value="1"/>
</dbReference>
<dbReference type="InterPro" id="IPR000843">
    <property type="entry name" value="HTH_LacI"/>
</dbReference>
<sequence length="324" mass="34852">MATIYDVASLAGVSASTASRILNGKVLGSPNAKKVREAAQQLNYFPSRAARRLRLQKSSLIALMVPDISNSFYVRIARAAENLAESNGYNLIMLSTDDEPAKESRYLQAMVSEPVAGILAVPASKESSYSLALERGVPVVCVDRAAADEGVDTVVMDSYSASQACVRYLLGKGHQRIACISGPEGVQTADLRVAGWLDALRLHTNELPDERLVTRTEYSRIGGYEAANQLLSNDDAPHAIYAANNDLAFGVLRSMVEHDMLPPKVDLCSLGAPAEHLLPDVQIPYVGEPATELGTIAMDTLLQRIMGSTEPPVTVNVGFKSHLK</sequence>
<dbReference type="InterPro" id="IPR028082">
    <property type="entry name" value="Peripla_BP_I"/>
</dbReference>
<dbReference type="Pfam" id="PF00356">
    <property type="entry name" value="LacI"/>
    <property type="match status" value="1"/>
</dbReference>
<evidence type="ECO:0000256" key="4">
    <source>
        <dbReference type="ARBA" id="ARBA00023163"/>
    </source>
</evidence>
<accession>A0A1Q5PSF4</accession>
<dbReference type="InterPro" id="IPR010982">
    <property type="entry name" value="Lambda_DNA-bd_dom_sf"/>
</dbReference>
<evidence type="ECO:0000256" key="1">
    <source>
        <dbReference type="ARBA" id="ARBA00022491"/>
    </source>
</evidence>
<dbReference type="Proteomes" id="UP000186465">
    <property type="component" value="Unassembled WGS sequence"/>
</dbReference>
<evidence type="ECO:0000256" key="2">
    <source>
        <dbReference type="ARBA" id="ARBA00023015"/>
    </source>
</evidence>
<dbReference type="PROSITE" id="PS50932">
    <property type="entry name" value="HTH_LACI_2"/>
    <property type="match status" value="1"/>
</dbReference>
<dbReference type="RefSeq" id="WP_075360680.1">
    <property type="nucleotide sequence ID" value="NZ_MPDM01000001.1"/>
</dbReference>
<dbReference type="OrthoDB" id="3595338at2"/>
<keyword evidence="1" id="KW-0678">Repressor</keyword>
<keyword evidence="2" id="KW-0805">Transcription regulation</keyword>
<dbReference type="STRING" id="156892.BM477_00215"/>
<proteinExistence type="predicted"/>
<dbReference type="Pfam" id="PF00532">
    <property type="entry name" value="Peripla_BP_1"/>
    <property type="match status" value="1"/>
</dbReference>